<dbReference type="InterPro" id="IPR015947">
    <property type="entry name" value="PUA-like_sf"/>
</dbReference>
<dbReference type="InterPro" id="IPR041532">
    <property type="entry name" value="RlmI-like_PUA"/>
</dbReference>
<comment type="similarity">
    <text evidence="6">Belongs to the methyltransferase superfamily. RlmI family.</text>
</comment>
<dbReference type="GO" id="GO:0003723">
    <property type="term" value="F:RNA binding"/>
    <property type="evidence" value="ECO:0007669"/>
    <property type="project" value="InterPro"/>
</dbReference>
<dbReference type="InterPro" id="IPR036974">
    <property type="entry name" value="PUA_sf"/>
</dbReference>
<dbReference type="Pfam" id="PF17785">
    <property type="entry name" value="PUA_3"/>
    <property type="match status" value="1"/>
</dbReference>
<accession>A0A813HA16</accession>
<evidence type="ECO:0000256" key="2">
    <source>
        <dbReference type="ARBA" id="ARBA00022490"/>
    </source>
</evidence>
<dbReference type="PANTHER" id="PTHR42873">
    <property type="entry name" value="RIBOSOMAL RNA LARGE SUBUNIT METHYLTRANSFERASE"/>
    <property type="match status" value="1"/>
</dbReference>
<dbReference type="GO" id="GO:0008168">
    <property type="term" value="F:methyltransferase activity"/>
    <property type="evidence" value="ECO:0007669"/>
    <property type="project" value="UniProtKB-KW"/>
</dbReference>
<dbReference type="CDD" id="cd11572">
    <property type="entry name" value="RlmI_M_like"/>
    <property type="match status" value="1"/>
</dbReference>
<feature type="compositionally biased region" description="Low complexity" evidence="7">
    <location>
        <begin position="167"/>
        <end position="199"/>
    </location>
</feature>
<evidence type="ECO:0000256" key="6">
    <source>
        <dbReference type="ARBA" id="ARBA00038091"/>
    </source>
</evidence>
<reference evidence="10" key="1">
    <citation type="submission" date="2021-02" db="EMBL/GenBank/DDBJ databases">
        <authorList>
            <person name="Dougan E. K."/>
            <person name="Rhodes N."/>
            <person name="Thang M."/>
            <person name="Chan C."/>
        </authorList>
    </citation>
    <scope>NUCLEOTIDE SEQUENCE</scope>
</reference>
<dbReference type="GO" id="GO:0032259">
    <property type="term" value="P:methylation"/>
    <property type="evidence" value="ECO:0007669"/>
    <property type="project" value="UniProtKB-KW"/>
</dbReference>
<evidence type="ECO:0000259" key="8">
    <source>
        <dbReference type="Pfam" id="PF10672"/>
    </source>
</evidence>
<keyword evidence="2" id="KW-0963">Cytoplasm</keyword>
<dbReference type="OMA" id="HETTHPN"/>
<dbReference type="SUPFAM" id="SSF53335">
    <property type="entry name" value="S-adenosyl-L-methionine-dependent methyltransferases"/>
    <property type="match status" value="1"/>
</dbReference>
<dbReference type="Pfam" id="PF10672">
    <property type="entry name" value="Methyltrans_SAM"/>
    <property type="match status" value="1"/>
</dbReference>
<dbReference type="EMBL" id="CAJNNV010031042">
    <property type="protein sequence ID" value="CAE8634510.1"/>
    <property type="molecule type" value="Genomic_DNA"/>
</dbReference>
<keyword evidence="4" id="KW-0808">Transferase</keyword>
<comment type="caution">
    <text evidence="10">The sequence shown here is derived from an EMBL/GenBank/DDBJ whole genome shotgun (WGS) entry which is preliminary data.</text>
</comment>
<evidence type="ECO:0000256" key="7">
    <source>
        <dbReference type="SAM" id="MobiDB-lite"/>
    </source>
</evidence>
<feature type="domain" description="RlmI-like PUA" evidence="9">
    <location>
        <begin position="64"/>
        <end position="137"/>
    </location>
</feature>
<gene>
    <name evidence="10" type="ORF">PGLA1383_LOCUS50158</name>
</gene>
<evidence type="ECO:0000313" key="11">
    <source>
        <dbReference type="Proteomes" id="UP000654075"/>
    </source>
</evidence>
<keyword evidence="5" id="KW-0949">S-adenosyl-L-methionine</keyword>
<dbReference type="CDD" id="cd02440">
    <property type="entry name" value="AdoMet_MTases"/>
    <property type="match status" value="1"/>
</dbReference>
<evidence type="ECO:0000256" key="1">
    <source>
        <dbReference type="ARBA" id="ARBA00004496"/>
    </source>
</evidence>
<dbReference type="Proteomes" id="UP000654075">
    <property type="component" value="Unassembled WGS sequence"/>
</dbReference>
<protein>
    <recommendedName>
        <fullName evidence="12">S-adenosylmethionine-dependent methyltransferase domain-containing protein</fullName>
    </recommendedName>
</protein>
<dbReference type="Gene3D" id="3.30.750.80">
    <property type="entry name" value="RNA methyltransferase domain (HRMD) like"/>
    <property type="match status" value="1"/>
</dbReference>
<evidence type="ECO:0000256" key="3">
    <source>
        <dbReference type="ARBA" id="ARBA00022603"/>
    </source>
</evidence>
<dbReference type="InterPro" id="IPR019614">
    <property type="entry name" value="SAM-dep_methyl-trfase"/>
</dbReference>
<feature type="compositionally biased region" description="Polar residues" evidence="7">
    <location>
        <begin position="153"/>
        <end position="163"/>
    </location>
</feature>
<comment type="subcellular location">
    <subcellularLocation>
        <location evidence="1">Cytoplasm</location>
    </subcellularLocation>
</comment>
<proteinExistence type="inferred from homology"/>
<evidence type="ECO:0000256" key="4">
    <source>
        <dbReference type="ARBA" id="ARBA00022679"/>
    </source>
</evidence>
<keyword evidence="3" id="KW-0489">Methyltransferase</keyword>
<keyword evidence="11" id="KW-1185">Reference proteome</keyword>
<evidence type="ECO:0000313" key="10">
    <source>
        <dbReference type="EMBL" id="CAE8634510.1"/>
    </source>
</evidence>
<evidence type="ECO:0000259" key="9">
    <source>
        <dbReference type="Pfam" id="PF17785"/>
    </source>
</evidence>
<organism evidence="10 11">
    <name type="scientific">Polarella glacialis</name>
    <name type="common">Dinoflagellate</name>
    <dbReference type="NCBI Taxonomy" id="89957"/>
    <lineage>
        <taxon>Eukaryota</taxon>
        <taxon>Sar</taxon>
        <taxon>Alveolata</taxon>
        <taxon>Dinophyceae</taxon>
        <taxon>Suessiales</taxon>
        <taxon>Suessiaceae</taxon>
        <taxon>Polarella</taxon>
    </lineage>
</organism>
<dbReference type="PANTHER" id="PTHR42873:SF1">
    <property type="entry name" value="S-ADENOSYLMETHIONINE-DEPENDENT METHYLTRANSFERASE DOMAIN-CONTAINING PROTEIN"/>
    <property type="match status" value="1"/>
</dbReference>
<dbReference type="GO" id="GO:0005737">
    <property type="term" value="C:cytoplasm"/>
    <property type="evidence" value="ECO:0007669"/>
    <property type="project" value="UniProtKB-SubCell"/>
</dbReference>
<name>A0A813HA16_POLGL</name>
<evidence type="ECO:0008006" key="12">
    <source>
        <dbReference type="Google" id="ProtNLM"/>
    </source>
</evidence>
<evidence type="ECO:0000256" key="5">
    <source>
        <dbReference type="ARBA" id="ARBA00022691"/>
    </source>
</evidence>
<sequence>MEFPAGDRWHLEPAPLPVLRRLPRCECRRSAERLPGALRAVAATAAAAQSAGFFSRAELPLPSVVLQRGREKLVWDGCPLLYDGSIERASASITHSPQHGVRGDPGPGDFVEVRSSSGQLLAWGVFNKASLYRVRVLLRADEQLSSGRRFDGSSANDHSNNGGKQLGANSNSNSNSSSNSNSNSSRSRSASPKPGSPSSEPRAPRLDEVLLARLRSAAATRRVLGLPQLGQDEAYRLVNGEGDRLSGLAVDVYGSIAVVRSSALWLEMHRGAVETALRQTLAEGRQTTDPVFRLVWRQSAAHLRQDGAVTGAGLDDGKLVLDDQSADGLHSAEEVGPEEEMEVVESGLRFLVRPAGGQKTGLYLDQRENRRMLRSLVSLQPSPPRVLDLCCYHGAFALSALAGGAASVTAVDSSEEALKVAEQNARLNGLGLEGTLRTVKADIADFFRDAYDEGQEYDIVVLDPPKLAPSRRPEAFAKAERKYHSLNEAAIRLVAPGGLLLTCTCSAAMSNSGRFVAMAGEAARAAGRDLAVLRVSQAASDHPVSPSCPEAGYLTAVLARVD</sequence>
<dbReference type="AlphaFoldDB" id="A0A813HA16"/>
<dbReference type="CDD" id="cd21153">
    <property type="entry name" value="PUA_RlmI"/>
    <property type="match status" value="1"/>
</dbReference>
<dbReference type="SUPFAM" id="SSF88697">
    <property type="entry name" value="PUA domain-like"/>
    <property type="match status" value="1"/>
</dbReference>
<dbReference type="OrthoDB" id="269872at2759"/>
<feature type="region of interest" description="Disordered" evidence="7">
    <location>
        <begin position="147"/>
        <end position="204"/>
    </location>
</feature>
<dbReference type="InterPro" id="IPR029063">
    <property type="entry name" value="SAM-dependent_MTases_sf"/>
</dbReference>
<dbReference type="Gene3D" id="3.40.50.150">
    <property type="entry name" value="Vaccinia Virus protein VP39"/>
    <property type="match status" value="1"/>
</dbReference>
<feature type="domain" description="S-adenosylmethionine-dependent methyltransferase" evidence="8">
    <location>
        <begin position="336"/>
        <end position="527"/>
    </location>
</feature>
<dbReference type="Gene3D" id="2.30.130.10">
    <property type="entry name" value="PUA domain"/>
    <property type="match status" value="1"/>
</dbReference>